<evidence type="ECO:0000313" key="2">
    <source>
        <dbReference type="EMBL" id="VDN17474.1"/>
    </source>
</evidence>
<evidence type="ECO:0000313" key="3">
    <source>
        <dbReference type="Proteomes" id="UP000281553"/>
    </source>
</evidence>
<sequence>MKPIELVFCLSAVSCWPPPYVEDFHAREQSTSLTDGPAEATDLEVDQLDPHAGDRKEGEG</sequence>
<dbReference type="AlphaFoldDB" id="A0A3P7LL00"/>
<feature type="compositionally biased region" description="Basic and acidic residues" evidence="1">
    <location>
        <begin position="48"/>
        <end position="60"/>
    </location>
</feature>
<reference evidence="2 3" key="1">
    <citation type="submission" date="2018-11" db="EMBL/GenBank/DDBJ databases">
        <authorList>
            <consortium name="Pathogen Informatics"/>
        </authorList>
    </citation>
    <scope>NUCLEOTIDE SEQUENCE [LARGE SCALE GENOMIC DNA]</scope>
</reference>
<dbReference type="EMBL" id="UYRU01068228">
    <property type="protein sequence ID" value="VDN17474.1"/>
    <property type="molecule type" value="Genomic_DNA"/>
</dbReference>
<dbReference type="Proteomes" id="UP000281553">
    <property type="component" value="Unassembled WGS sequence"/>
</dbReference>
<evidence type="ECO:0000256" key="1">
    <source>
        <dbReference type="SAM" id="MobiDB-lite"/>
    </source>
</evidence>
<feature type="region of interest" description="Disordered" evidence="1">
    <location>
        <begin position="27"/>
        <end position="60"/>
    </location>
</feature>
<keyword evidence="3" id="KW-1185">Reference proteome</keyword>
<gene>
    <name evidence="2" type="ORF">DILT_LOCUS12936</name>
</gene>
<name>A0A3P7LL00_DIBLA</name>
<proteinExistence type="predicted"/>
<accession>A0A3P7LL00</accession>
<protein>
    <submittedName>
        <fullName evidence="2">Uncharacterized protein</fullName>
    </submittedName>
</protein>
<organism evidence="2 3">
    <name type="scientific">Dibothriocephalus latus</name>
    <name type="common">Fish tapeworm</name>
    <name type="synonym">Diphyllobothrium latum</name>
    <dbReference type="NCBI Taxonomy" id="60516"/>
    <lineage>
        <taxon>Eukaryota</taxon>
        <taxon>Metazoa</taxon>
        <taxon>Spiralia</taxon>
        <taxon>Lophotrochozoa</taxon>
        <taxon>Platyhelminthes</taxon>
        <taxon>Cestoda</taxon>
        <taxon>Eucestoda</taxon>
        <taxon>Diphyllobothriidea</taxon>
        <taxon>Diphyllobothriidae</taxon>
        <taxon>Dibothriocephalus</taxon>
    </lineage>
</organism>